<evidence type="ECO:0000256" key="1">
    <source>
        <dbReference type="SAM" id="MobiDB-lite"/>
    </source>
</evidence>
<evidence type="ECO:0000313" key="2">
    <source>
        <dbReference type="EMBL" id="RVW19966.1"/>
    </source>
</evidence>
<name>A0A438CAL7_VITVI</name>
<feature type="region of interest" description="Disordered" evidence="1">
    <location>
        <begin position="1"/>
        <end position="24"/>
    </location>
</feature>
<evidence type="ECO:0000313" key="4">
    <source>
        <dbReference type="Proteomes" id="UP000288805"/>
    </source>
</evidence>
<sequence length="153" mass="17338">MSTDHSAPNANPETNRPTPNYHPSIWGNRFIMTNTPDDEGDFVISITLAHEEQQLEDLKQEVRRELIAAASNLSQQLKFIDAVQRLGCIQQEKGRFKESVMINDACGQLGLYEAVHISGYPLAAQETHALDQPIRKGLERLEARPFMHVYLPR</sequence>
<organism evidence="2 4">
    <name type="scientific">Vitis vinifera</name>
    <name type="common">Grape</name>
    <dbReference type="NCBI Taxonomy" id="29760"/>
    <lineage>
        <taxon>Eukaryota</taxon>
        <taxon>Viridiplantae</taxon>
        <taxon>Streptophyta</taxon>
        <taxon>Embryophyta</taxon>
        <taxon>Tracheophyta</taxon>
        <taxon>Spermatophyta</taxon>
        <taxon>Magnoliopsida</taxon>
        <taxon>eudicotyledons</taxon>
        <taxon>Gunneridae</taxon>
        <taxon>Pentapetalae</taxon>
        <taxon>rosids</taxon>
        <taxon>Vitales</taxon>
        <taxon>Vitaceae</taxon>
        <taxon>Viteae</taxon>
        <taxon>Vitis</taxon>
    </lineage>
</organism>
<dbReference type="InterPro" id="IPR008949">
    <property type="entry name" value="Isoprenoid_synthase_dom_sf"/>
</dbReference>
<reference evidence="2 4" key="1">
    <citation type="journal article" date="2018" name="PLoS Genet.">
        <title>Population sequencing reveals clonal diversity and ancestral inbreeding in the grapevine cultivar Chardonnay.</title>
        <authorList>
            <person name="Roach M.J."/>
            <person name="Johnson D.L."/>
            <person name="Bohlmann J."/>
            <person name="van Vuuren H.J."/>
            <person name="Jones S.J."/>
            <person name="Pretorius I.S."/>
            <person name="Schmidt S.A."/>
            <person name="Borneman A.R."/>
        </authorList>
    </citation>
    <scope>NUCLEOTIDE SEQUENCE [LARGE SCALE GENOMIC DNA]</scope>
    <source>
        <strain evidence="4">cv. Chardonnay</strain>
        <strain evidence="2">I10V1</strain>
        <tissue evidence="2">Leaf</tissue>
    </source>
</reference>
<dbReference type="Gene3D" id="1.10.600.10">
    <property type="entry name" value="Farnesyl Diphosphate Synthase"/>
    <property type="match status" value="1"/>
</dbReference>
<evidence type="ECO:0000313" key="3">
    <source>
        <dbReference type="EMBL" id="RVW86253.1"/>
    </source>
</evidence>
<dbReference type="SUPFAM" id="SSF48239">
    <property type="entry name" value="Terpenoid cyclases/Protein prenyltransferases"/>
    <property type="match status" value="1"/>
</dbReference>
<accession>A0A438CAL7</accession>
<comment type="caution">
    <text evidence="2">The sequence shown here is derived from an EMBL/GenBank/DDBJ whole genome shotgun (WGS) entry which is preliminary data.</text>
</comment>
<dbReference type="InterPro" id="IPR008930">
    <property type="entry name" value="Terpenoid_cyclase/PrenylTrfase"/>
</dbReference>
<protein>
    <submittedName>
        <fullName evidence="2">Valencene synthase</fullName>
    </submittedName>
</protein>
<dbReference type="AlphaFoldDB" id="A0A438CAL7"/>
<proteinExistence type="predicted"/>
<dbReference type="EMBL" id="QGNW01000195">
    <property type="protein sequence ID" value="RVW86253.1"/>
    <property type="molecule type" value="Genomic_DNA"/>
</dbReference>
<dbReference type="EMBL" id="QGNW01002412">
    <property type="protein sequence ID" value="RVW19966.1"/>
    <property type="molecule type" value="Genomic_DNA"/>
</dbReference>
<feature type="compositionally biased region" description="Polar residues" evidence="1">
    <location>
        <begin position="1"/>
        <end position="18"/>
    </location>
</feature>
<dbReference type="Proteomes" id="UP000288805">
    <property type="component" value="Unassembled WGS sequence"/>
</dbReference>
<gene>
    <name evidence="2" type="primary">ValCS_76</name>
    <name evidence="3" type="synonym">ValCS_60</name>
    <name evidence="3" type="ORF">CK203_043276</name>
    <name evidence="2" type="ORF">CK203_114509</name>
</gene>